<comment type="subunit">
    <text evidence="4">Homotetramer.</text>
</comment>
<dbReference type="InterPro" id="IPR005677">
    <property type="entry name" value="Fum_hydII"/>
</dbReference>
<dbReference type="PRINTS" id="PR00149">
    <property type="entry name" value="FUMRATELYASE"/>
</dbReference>
<evidence type="ECO:0000256" key="2">
    <source>
        <dbReference type="ARBA" id="ARBA00022532"/>
    </source>
</evidence>
<evidence type="ECO:0000256" key="1">
    <source>
        <dbReference type="ARBA" id="ARBA00009084"/>
    </source>
</evidence>
<comment type="function">
    <text evidence="4">Involved in the TCA cycle. Catalyzes the stereospecific interconversion of fumarate to L-malate.</text>
</comment>
<feature type="binding site" evidence="4">
    <location>
        <begin position="324"/>
        <end position="326"/>
    </location>
    <ligand>
        <name>substrate</name>
    </ligand>
</feature>
<dbReference type="Gene3D" id="1.10.40.30">
    <property type="entry name" value="Fumarase/aspartase (C-terminal domain)"/>
    <property type="match status" value="1"/>
</dbReference>
<organism evidence="8 9">
    <name type="scientific">Sphingomonas hengshuiensis</name>
    <dbReference type="NCBI Taxonomy" id="1609977"/>
    <lineage>
        <taxon>Bacteria</taxon>
        <taxon>Pseudomonadati</taxon>
        <taxon>Pseudomonadota</taxon>
        <taxon>Alphaproteobacteria</taxon>
        <taxon>Sphingomonadales</taxon>
        <taxon>Sphingomonadaceae</taxon>
        <taxon>Sphingomonas</taxon>
    </lineage>
</organism>
<keyword evidence="3 4" id="KW-0456">Lyase</keyword>
<feature type="binding site" evidence="4">
    <location>
        <position position="319"/>
    </location>
    <ligand>
        <name>substrate</name>
    </ligand>
</feature>
<dbReference type="Pfam" id="PF00206">
    <property type="entry name" value="Lyase_1"/>
    <property type="match status" value="1"/>
</dbReference>
<evidence type="ECO:0000256" key="5">
    <source>
        <dbReference type="SAM" id="MobiDB-lite"/>
    </source>
</evidence>
<dbReference type="FunFam" id="1.10.40.30:FF:000002">
    <property type="entry name" value="Fumarate hydratase class II"/>
    <property type="match status" value="1"/>
</dbReference>
<feature type="domain" description="Fumarase C C-terminal" evidence="7">
    <location>
        <begin position="408"/>
        <end position="460"/>
    </location>
</feature>
<dbReference type="EMBL" id="QFNF01000012">
    <property type="protein sequence ID" value="PZO78368.1"/>
    <property type="molecule type" value="Genomic_DNA"/>
</dbReference>
<evidence type="ECO:0000313" key="8">
    <source>
        <dbReference type="EMBL" id="PZO78368.1"/>
    </source>
</evidence>
<evidence type="ECO:0000256" key="4">
    <source>
        <dbReference type="HAMAP-Rule" id="MF_00743"/>
    </source>
</evidence>
<dbReference type="GO" id="GO:0006108">
    <property type="term" value="P:malate metabolic process"/>
    <property type="evidence" value="ECO:0007669"/>
    <property type="project" value="TreeGrafter"/>
</dbReference>
<dbReference type="Pfam" id="PF10415">
    <property type="entry name" value="FumaraseC_C"/>
    <property type="match status" value="1"/>
</dbReference>
<comment type="caution">
    <text evidence="8">The sequence shown here is derived from an EMBL/GenBank/DDBJ whole genome shotgun (WGS) entry which is preliminary data.</text>
</comment>
<comment type="subcellular location">
    <subcellularLocation>
        <location evidence="4">Cytoplasm</location>
    </subcellularLocation>
</comment>
<dbReference type="InterPro" id="IPR018951">
    <property type="entry name" value="Fumarase_C_C"/>
</dbReference>
<feature type="region of interest" description="Disordered" evidence="5">
    <location>
        <begin position="120"/>
        <end position="141"/>
    </location>
</feature>
<comment type="pathway">
    <text evidence="4">Carbohydrate metabolism; tricarboxylic acid cycle; (S)-malate from fumarate: step 1/1.</text>
</comment>
<dbReference type="GO" id="GO:0005737">
    <property type="term" value="C:cytoplasm"/>
    <property type="evidence" value="ECO:0007669"/>
    <property type="project" value="UniProtKB-SubCell"/>
</dbReference>
<feature type="active site" description="Proton donor/acceptor" evidence="4">
    <location>
        <position position="188"/>
    </location>
</feature>
<dbReference type="InterPro" id="IPR022761">
    <property type="entry name" value="Fumarate_lyase_N"/>
</dbReference>
<dbReference type="FunFam" id="1.10.275.10:FF:000001">
    <property type="entry name" value="Fumarate hydratase, mitochondrial"/>
    <property type="match status" value="1"/>
</dbReference>
<dbReference type="SUPFAM" id="SSF48557">
    <property type="entry name" value="L-aspartase-like"/>
    <property type="match status" value="1"/>
</dbReference>
<dbReference type="CDD" id="cd01362">
    <property type="entry name" value="Fumarase_classII"/>
    <property type="match status" value="1"/>
</dbReference>
<comment type="similarity">
    <text evidence="1 4">Belongs to the class-II fumarase/aspartase family. Fumarase subfamily.</text>
</comment>
<comment type="miscellaneous">
    <text evidence="4">There are 2 substrate-binding sites: the catalytic A site, and the non-catalytic B site that may play a role in the transfer of substrate or product between the active site and the solvent. Alternatively, the B site may bind allosteric effectors.</text>
</comment>
<dbReference type="Proteomes" id="UP000248614">
    <property type="component" value="Unassembled WGS sequence"/>
</dbReference>
<evidence type="ECO:0000313" key="9">
    <source>
        <dbReference type="Proteomes" id="UP000248614"/>
    </source>
</evidence>
<dbReference type="PANTHER" id="PTHR11444:SF1">
    <property type="entry name" value="FUMARATE HYDRATASE, MITOCHONDRIAL"/>
    <property type="match status" value="1"/>
</dbReference>
<dbReference type="GO" id="GO:0006106">
    <property type="term" value="P:fumarate metabolic process"/>
    <property type="evidence" value="ECO:0007669"/>
    <property type="project" value="InterPro"/>
</dbReference>
<sequence>MTDTRTETDSIGAIEVPAAAYWGAQTERSIENFPFPPSERMPVGIVHALAIVKQAAARVNRAHGLDGALADAIEAAAGDVIAGRLDDQFPLVIWQTGSGTQSNMNANEVIAGRANEALTGARGGKSPVHPNDHVNKGQSSNDSFPTALHVAAVVALNRDLVPALDRLAGALEAKARDWIDIVKIGRTHLQDATPLTLGQEFSGYVAQLRDAKRRLKAAKGDVLRLAQGGTAVGTGLNAAPGFAEAVAAEIAAITGHPFVTAPNKFEALASNDPLVQLSGTLSTLAVSLTKIANDIRLLGSGPRSGLGEIDLPANEPGSSIMPGKVNPTQCEMLTMVAAQVMGNHLSVTMGGMQGHLELNVFKPLIGAAVLRSIDLLAIGMVSFAGRCVDGIEPNRPRIGELVERSLMLVTALAPEIGYDNAAKIAKHAHAEGLTLREAGLSLGLVDEATFDRLVRPETMVG</sequence>
<dbReference type="PROSITE" id="PS00163">
    <property type="entry name" value="FUMARATE_LYASES"/>
    <property type="match status" value="1"/>
</dbReference>
<dbReference type="InterPro" id="IPR024083">
    <property type="entry name" value="Fumarase/histidase_N"/>
</dbReference>
<feature type="site" description="Important for catalytic activity" evidence="4">
    <location>
        <position position="331"/>
    </location>
</feature>
<comment type="catalytic activity">
    <reaction evidence="4">
        <text>(S)-malate = fumarate + H2O</text>
        <dbReference type="Rhea" id="RHEA:12460"/>
        <dbReference type="ChEBI" id="CHEBI:15377"/>
        <dbReference type="ChEBI" id="CHEBI:15589"/>
        <dbReference type="ChEBI" id="CHEBI:29806"/>
        <dbReference type="EC" id="4.2.1.2"/>
    </reaction>
</comment>
<dbReference type="GO" id="GO:0006099">
    <property type="term" value="P:tricarboxylic acid cycle"/>
    <property type="evidence" value="ECO:0007669"/>
    <property type="project" value="UniProtKB-UniRule"/>
</dbReference>
<dbReference type="GO" id="GO:0004333">
    <property type="term" value="F:fumarate hydratase activity"/>
    <property type="evidence" value="ECO:0007669"/>
    <property type="project" value="UniProtKB-UniRule"/>
</dbReference>
<evidence type="ECO:0000259" key="7">
    <source>
        <dbReference type="Pfam" id="PF10415"/>
    </source>
</evidence>
<dbReference type="InterPro" id="IPR000362">
    <property type="entry name" value="Fumarate_lyase_fam"/>
</dbReference>
<feature type="binding site" evidence="4">
    <location>
        <begin position="98"/>
        <end position="100"/>
    </location>
    <ligand>
        <name>substrate</name>
    </ligand>
</feature>
<evidence type="ECO:0000256" key="3">
    <source>
        <dbReference type="ARBA" id="ARBA00023239"/>
    </source>
</evidence>
<evidence type="ECO:0000259" key="6">
    <source>
        <dbReference type="Pfam" id="PF00206"/>
    </source>
</evidence>
<dbReference type="EC" id="4.2.1.2" evidence="4"/>
<dbReference type="NCBIfam" id="TIGR00979">
    <property type="entry name" value="fumC_II"/>
    <property type="match status" value="1"/>
</dbReference>
<dbReference type="PANTHER" id="PTHR11444">
    <property type="entry name" value="ASPARTATEAMMONIA/ARGININOSUCCINATE/ADENYLOSUCCINATE LYASE"/>
    <property type="match status" value="1"/>
</dbReference>
<dbReference type="Gene3D" id="1.10.275.10">
    <property type="entry name" value="Fumarase/aspartase (N-terminal domain)"/>
    <property type="match status" value="1"/>
</dbReference>
<proteinExistence type="inferred from homology"/>
<dbReference type="PRINTS" id="PR00145">
    <property type="entry name" value="ARGSUCLYASE"/>
</dbReference>
<dbReference type="AlphaFoldDB" id="A0A2W5BBE7"/>
<feature type="binding site" evidence="4">
    <location>
        <begin position="139"/>
        <end position="141"/>
    </location>
    <ligand>
        <name>substrate</name>
    </ligand>
</feature>
<dbReference type="InterPro" id="IPR008948">
    <property type="entry name" value="L-Aspartase-like"/>
</dbReference>
<dbReference type="HAMAP" id="MF_00743">
    <property type="entry name" value="FumaraseC"/>
    <property type="match status" value="1"/>
</dbReference>
<feature type="binding site" evidence="4">
    <location>
        <position position="187"/>
    </location>
    <ligand>
        <name>substrate</name>
    </ligand>
</feature>
<dbReference type="UniPathway" id="UPA00223">
    <property type="reaction ID" value="UER01007"/>
</dbReference>
<dbReference type="InterPro" id="IPR020557">
    <property type="entry name" value="Fumarate_lyase_CS"/>
</dbReference>
<feature type="domain" description="Fumarate lyase N-terminal" evidence="6">
    <location>
        <begin position="12"/>
        <end position="342"/>
    </location>
</feature>
<gene>
    <name evidence="4 8" type="primary">fumC</name>
    <name evidence="8" type="ORF">DI632_06855</name>
</gene>
<keyword evidence="4" id="KW-0963">Cytoplasm</keyword>
<protein>
    <recommendedName>
        <fullName evidence="4">Fumarate hydratase class II</fullName>
        <shortName evidence="4">Fumarase C</shortName>
        <ecNumber evidence="4">4.2.1.2</ecNumber>
    </recommendedName>
    <alternativeName>
        <fullName evidence="4">Aerobic fumarase</fullName>
    </alternativeName>
    <alternativeName>
        <fullName evidence="4">Iron-independent fumarase</fullName>
    </alternativeName>
</protein>
<dbReference type="Gene3D" id="1.20.200.10">
    <property type="entry name" value="Fumarase/aspartase (Central domain)"/>
    <property type="match status" value="1"/>
</dbReference>
<reference evidence="8 9" key="1">
    <citation type="submission" date="2017-08" db="EMBL/GenBank/DDBJ databases">
        <title>Infants hospitalized years apart are colonized by the same room-sourced microbial strains.</title>
        <authorList>
            <person name="Brooks B."/>
            <person name="Olm M.R."/>
            <person name="Firek B.A."/>
            <person name="Baker R."/>
            <person name="Thomas B.C."/>
            <person name="Morowitz M.J."/>
            <person name="Banfield J.F."/>
        </authorList>
    </citation>
    <scope>NUCLEOTIDE SEQUENCE [LARGE SCALE GENOMIC DNA]</scope>
    <source>
        <strain evidence="8">S2_018_000_R3_110</strain>
    </source>
</reference>
<feature type="binding site" description="in site B" evidence="4">
    <location>
        <begin position="129"/>
        <end position="132"/>
    </location>
    <ligand>
        <name>substrate</name>
    </ligand>
</feature>
<keyword evidence="2 4" id="KW-0816">Tricarboxylic acid cycle</keyword>
<name>A0A2W5BBE7_9SPHN</name>
<accession>A0A2W5BBE7</accession>
<dbReference type="FunFam" id="1.20.200.10:FF:000001">
    <property type="entry name" value="Fumarate hydratase, mitochondrial"/>
    <property type="match status" value="1"/>
</dbReference>
<feature type="active site" evidence="4">
    <location>
        <position position="318"/>
    </location>
</feature>